<dbReference type="InterPro" id="IPR000182">
    <property type="entry name" value="GNAT_dom"/>
</dbReference>
<dbReference type="AlphaFoldDB" id="A0A6A6PHH2"/>
<dbReference type="Pfam" id="PF13508">
    <property type="entry name" value="Acetyltransf_7"/>
    <property type="match status" value="1"/>
</dbReference>
<protein>
    <submittedName>
        <fullName evidence="3">Acetyltransferase</fullName>
    </submittedName>
</protein>
<dbReference type="GO" id="GO:0016747">
    <property type="term" value="F:acyltransferase activity, transferring groups other than amino-acyl groups"/>
    <property type="evidence" value="ECO:0007669"/>
    <property type="project" value="InterPro"/>
</dbReference>
<dbReference type="InterPro" id="IPR016181">
    <property type="entry name" value="Acyl_CoA_acyltransferase"/>
</dbReference>
<dbReference type="PANTHER" id="PTHR43233:SF1">
    <property type="entry name" value="FAMILY N-ACETYLTRANSFERASE, PUTATIVE (AFU_ORTHOLOGUE AFUA_6G03350)-RELATED"/>
    <property type="match status" value="1"/>
</dbReference>
<dbReference type="InterPro" id="IPR053144">
    <property type="entry name" value="Acetyltransferase_Butenolide"/>
</dbReference>
<gene>
    <name evidence="3" type="ORF">BDY17DRAFT_327956</name>
</gene>
<keyword evidence="3" id="KW-0808">Transferase</keyword>
<dbReference type="RefSeq" id="XP_033585744.1">
    <property type="nucleotide sequence ID" value="XM_033737765.1"/>
</dbReference>
<dbReference type="PROSITE" id="PS51186">
    <property type="entry name" value="GNAT"/>
    <property type="match status" value="1"/>
</dbReference>
<dbReference type="SUPFAM" id="SSF55729">
    <property type="entry name" value="Acyl-CoA N-acyltransferases (Nat)"/>
    <property type="match status" value="1"/>
</dbReference>
<accession>A0A6A6PHH2</accession>
<keyword evidence="4" id="KW-1185">Reference proteome</keyword>
<feature type="domain" description="N-acetyltransferase" evidence="2">
    <location>
        <begin position="52"/>
        <end position="193"/>
    </location>
</feature>
<evidence type="ECO:0000313" key="3">
    <source>
        <dbReference type="EMBL" id="KAF2479174.1"/>
    </source>
</evidence>
<evidence type="ECO:0000259" key="2">
    <source>
        <dbReference type="PROSITE" id="PS51186"/>
    </source>
</evidence>
<name>A0A6A6PHH2_9PEZI</name>
<dbReference type="Gene3D" id="3.40.630.30">
    <property type="match status" value="1"/>
</dbReference>
<dbReference type="OrthoDB" id="10039976at2759"/>
<organism evidence="3 4">
    <name type="scientific">Neohortaea acidophila</name>
    <dbReference type="NCBI Taxonomy" id="245834"/>
    <lineage>
        <taxon>Eukaryota</taxon>
        <taxon>Fungi</taxon>
        <taxon>Dikarya</taxon>
        <taxon>Ascomycota</taxon>
        <taxon>Pezizomycotina</taxon>
        <taxon>Dothideomycetes</taxon>
        <taxon>Dothideomycetidae</taxon>
        <taxon>Mycosphaerellales</taxon>
        <taxon>Teratosphaeriaceae</taxon>
        <taxon>Neohortaea</taxon>
    </lineage>
</organism>
<feature type="compositionally biased region" description="Low complexity" evidence="1">
    <location>
        <begin position="75"/>
        <end position="92"/>
    </location>
</feature>
<dbReference type="EMBL" id="MU001642">
    <property type="protein sequence ID" value="KAF2479174.1"/>
    <property type="molecule type" value="Genomic_DNA"/>
</dbReference>
<proteinExistence type="predicted"/>
<sequence>MAYEFNVKREWRRQTSDGEYVILTDPTSINLKFVNEAFATDDMFWAKVLPEEQIRTMLANSFTLGLYKVLPAVPAAQSSDSPSSPRTPSPTTEAQPAEQLQQVGLARYVTDYITWAYLTDVYVHHEHRGTGLGKWLIACCNEILGEIPSLRRALLLTTVDVGRRFYSREMGFHDVLEEREHLACMTRKTYRMDGK</sequence>
<reference evidence="3" key="1">
    <citation type="journal article" date="2020" name="Stud. Mycol.">
        <title>101 Dothideomycetes genomes: a test case for predicting lifestyles and emergence of pathogens.</title>
        <authorList>
            <person name="Haridas S."/>
            <person name="Albert R."/>
            <person name="Binder M."/>
            <person name="Bloem J."/>
            <person name="Labutti K."/>
            <person name="Salamov A."/>
            <person name="Andreopoulos B."/>
            <person name="Baker S."/>
            <person name="Barry K."/>
            <person name="Bills G."/>
            <person name="Bluhm B."/>
            <person name="Cannon C."/>
            <person name="Castanera R."/>
            <person name="Culley D."/>
            <person name="Daum C."/>
            <person name="Ezra D."/>
            <person name="Gonzalez J."/>
            <person name="Henrissat B."/>
            <person name="Kuo A."/>
            <person name="Liang C."/>
            <person name="Lipzen A."/>
            <person name="Lutzoni F."/>
            <person name="Magnuson J."/>
            <person name="Mondo S."/>
            <person name="Nolan M."/>
            <person name="Ohm R."/>
            <person name="Pangilinan J."/>
            <person name="Park H.-J."/>
            <person name="Ramirez L."/>
            <person name="Alfaro M."/>
            <person name="Sun H."/>
            <person name="Tritt A."/>
            <person name="Yoshinaga Y."/>
            <person name="Zwiers L.-H."/>
            <person name="Turgeon B."/>
            <person name="Goodwin S."/>
            <person name="Spatafora J."/>
            <person name="Crous P."/>
            <person name="Grigoriev I."/>
        </authorList>
    </citation>
    <scope>NUCLEOTIDE SEQUENCE</scope>
    <source>
        <strain evidence="3">CBS 113389</strain>
    </source>
</reference>
<dbReference type="CDD" id="cd04301">
    <property type="entry name" value="NAT_SF"/>
    <property type="match status" value="1"/>
</dbReference>
<evidence type="ECO:0000256" key="1">
    <source>
        <dbReference type="SAM" id="MobiDB-lite"/>
    </source>
</evidence>
<dbReference type="PANTHER" id="PTHR43233">
    <property type="entry name" value="FAMILY N-ACETYLTRANSFERASE, PUTATIVE (AFU_ORTHOLOGUE AFUA_6G03350)-RELATED"/>
    <property type="match status" value="1"/>
</dbReference>
<feature type="region of interest" description="Disordered" evidence="1">
    <location>
        <begin position="75"/>
        <end position="97"/>
    </location>
</feature>
<dbReference type="Proteomes" id="UP000799767">
    <property type="component" value="Unassembled WGS sequence"/>
</dbReference>
<evidence type="ECO:0000313" key="4">
    <source>
        <dbReference type="Proteomes" id="UP000799767"/>
    </source>
</evidence>
<dbReference type="GeneID" id="54478767"/>